<feature type="region of interest" description="Disordered" evidence="10">
    <location>
        <begin position="261"/>
        <end position="300"/>
    </location>
</feature>
<evidence type="ECO:0000256" key="2">
    <source>
        <dbReference type="ARBA" id="ARBA00005417"/>
    </source>
</evidence>
<dbReference type="SMART" id="SM00382">
    <property type="entry name" value="AAA"/>
    <property type="match status" value="1"/>
</dbReference>
<keyword evidence="13" id="KW-1185">Reference proteome</keyword>
<keyword evidence="3" id="KW-0813">Transport</keyword>
<keyword evidence="4" id="KW-1003">Cell membrane</keyword>
<evidence type="ECO:0000256" key="3">
    <source>
        <dbReference type="ARBA" id="ARBA00022448"/>
    </source>
</evidence>
<dbReference type="InterPro" id="IPR003593">
    <property type="entry name" value="AAA+_ATPase"/>
</dbReference>
<name>A0ABY3TEH6_9MICO</name>
<protein>
    <submittedName>
        <fullName evidence="12">ABC transporter ATP-binding protein</fullName>
    </submittedName>
</protein>
<dbReference type="PROSITE" id="PS50893">
    <property type="entry name" value="ABC_TRANSPORTER_2"/>
    <property type="match status" value="1"/>
</dbReference>
<dbReference type="PANTHER" id="PTHR43297">
    <property type="entry name" value="OLIGOPEPTIDE TRANSPORT ATP-BINDING PROTEIN APPD"/>
    <property type="match status" value="1"/>
</dbReference>
<dbReference type="SUPFAM" id="SSF52540">
    <property type="entry name" value="P-loop containing nucleoside triphosphate hydrolases"/>
    <property type="match status" value="1"/>
</dbReference>
<accession>A0ABY3TEH6</accession>
<reference evidence="13" key="1">
    <citation type="submission" date="2024-08" db="EMBL/GenBank/DDBJ databases">
        <title>Description of the novel species Clavibacter lycopersicum isolated from tomato seeds.</title>
        <authorList>
            <person name="Arizala E.D."/>
            <person name="Dobhal S."/>
            <person name="Alvarez A."/>
            <person name="Arif M."/>
        </authorList>
    </citation>
    <scope>NUCLEOTIDE SEQUENCE [LARGE SCALE GENOMIC DNA]</scope>
    <source>
        <strain evidence="13">A6099</strain>
    </source>
</reference>
<feature type="compositionally biased region" description="Low complexity" evidence="10">
    <location>
        <begin position="282"/>
        <end position="300"/>
    </location>
</feature>
<evidence type="ECO:0000256" key="1">
    <source>
        <dbReference type="ARBA" id="ARBA00004202"/>
    </source>
</evidence>
<dbReference type="GO" id="GO:0005524">
    <property type="term" value="F:ATP binding"/>
    <property type="evidence" value="ECO:0007669"/>
    <property type="project" value="UniProtKB-KW"/>
</dbReference>
<dbReference type="Pfam" id="PF00005">
    <property type="entry name" value="ABC_tran"/>
    <property type="match status" value="1"/>
</dbReference>
<dbReference type="CDD" id="cd03257">
    <property type="entry name" value="ABC_NikE_OppD_transporters"/>
    <property type="match status" value="1"/>
</dbReference>
<dbReference type="Proteomes" id="UP001649473">
    <property type="component" value="Chromosome"/>
</dbReference>
<keyword evidence="5" id="KW-0997">Cell inner membrane</keyword>
<keyword evidence="6" id="KW-0547">Nucleotide-binding</keyword>
<keyword evidence="8" id="KW-1278">Translocase</keyword>
<dbReference type="InterPro" id="IPR017871">
    <property type="entry name" value="ABC_transporter-like_CS"/>
</dbReference>
<dbReference type="PROSITE" id="PS00211">
    <property type="entry name" value="ABC_TRANSPORTER_1"/>
    <property type="match status" value="1"/>
</dbReference>
<feature type="domain" description="ABC transporter" evidence="11">
    <location>
        <begin position="5"/>
        <end position="255"/>
    </location>
</feature>
<keyword evidence="9" id="KW-0472">Membrane</keyword>
<evidence type="ECO:0000313" key="12">
    <source>
        <dbReference type="EMBL" id="UKF26058.1"/>
    </source>
</evidence>
<evidence type="ECO:0000256" key="6">
    <source>
        <dbReference type="ARBA" id="ARBA00022741"/>
    </source>
</evidence>
<evidence type="ECO:0000256" key="4">
    <source>
        <dbReference type="ARBA" id="ARBA00022475"/>
    </source>
</evidence>
<dbReference type="InterPro" id="IPR050388">
    <property type="entry name" value="ABC_Ni/Peptide_Import"/>
</dbReference>
<dbReference type="InterPro" id="IPR003439">
    <property type="entry name" value="ABC_transporter-like_ATP-bd"/>
</dbReference>
<dbReference type="RefSeq" id="WP_237583795.1">
    <property type="nucleotide sequence ID" value="NZ_CP083439.1"/>
</dbReference>
<organism evidence="12 13">
    <name type="scientific">Clavibacter seminis</name>
    <dbReference type="NCBI Taxonomy" id="2860285"/>
    <lineage>
        <taxon>Bacteria</taxon>
        <taxon>Bacillati</taxon>
        <taxon>Actinomycetota</taxon>
        <taxon>Actinomycetes</taxon>
        <taxon>Micrococcales</taxon>
        <taxon>Microbacteriaceae</taxon>
        <taxon>Clavibacter</taxon>
    </lineage>
</organism>
<evidence type="ECO:0000256" key="5">
    <source>
        <dbReference type="ARBA" id="ARBA00022519"/>
    </source>
</evidence>
<proteinExistence type="inferred from homology"/>
<sequence>MHPALDLRSLSIAIDRAPLVHDLDLRVGAGERVALVGASGSGKSLTAQAVLGTLPPGSRVRGVVELGGRAVGPAAPRQRLGRVAAVQQDSLAALNPLVTVGAQLVAALRASRARGSAADGGLLARGDARREVVALLAEVGIEDPEGALPAFAAELSGGQRQRVCLALALLCRADLLLADEPTTSLDVVTQARVVDVIRRRLDATGQALLFITHDLAVAAALCDRVVVLEAGRVVEAGSMRELVRRPRHAYSRALVAAATRRAGGGSPDGAAATRRAGGGSPDGATATASASAPLGAVAAR</sequence>
<evidence type="ECO:0000256" key="8">
    <source>
        <dbReference type="ARBA" id="ARBA00022967"/>
    </source>
</evidence>
<evidence type="ECO:0000313" key="13">
    <source>
        <dbReference type="Proteomes" id="UP001649473"/>
    </source>
</evidence>
<dbReference type="Gene3D" id="3.40.50.300">
    <property type="entry name" value="P-loop containing nucleotide triphosphate hydrolases"/>
    <property type="match status" value="1"/>
</dbReference>
<evidence type="ECO:0000256" key="7">
    <source>
        <dbReference type="ARBA" id="ARBA00022840"/>
    </source>
</evidence>
<dbReference type="PANTHER" id="PTHR43297:SF14">
    <property type="entry name" value="ATPASE AAA-TYPE CORE DOMAIN-CONTAINING PROTEIN"/>
    <property type="match status" value="1"/>
</dbReference>
<evidence type="ECO:0000256" key="10">
    <source>
        <dbReference type="SAM" id="MobiDB-lite"/>
    </source>
</evidence>
<evidence type="ECO:0000259" key="11">
    <source>
        <dbReference type="PROSITE" id="PS50893"/>
    </source>
</evidence>
<keyword evidence="7 12" id="KW-0067">ATP-binding</keyword>
<evidence type="ECO:0000256" key="9">
    <source>
        <dbReference type="ARBA" id="ARBA00023136"/>
    </source>
</evidence>
<dbReference type="InterPro" id="IPR027417">
    <property type="entry name" value="P-loop_NTPase"/>
</dbReference>
<dbReference type="EMBL" id="CP083439">
    <property type="protein sequence ID" value="UKF26058.1"/>
    <property type="molecule type" value="Genomic_DNA"/>
</dbReference>
<gene>
    <name evidence="12" type="ORF">KYT88_04990</name>
</gene>
<comment type="subcellular location">
    <subcellularLocation>
        <location evidence="1">Cell membrane</location>
        <topology evidence="1">Peripheral membrane protein</topology>
    </subcellularLocation>
</comment>
<comment type="similarity">
    <text evidence="2">Belongs to the ABC transporter superfamily.</text>
</comment>